<evidence type="ECO:0000256" key="2">
    <source>
        <dbReference type="RuleBase" id="RU000501"/>
    </source>
</evidence>
<dbReference type="GO" id="GO:0009052">
    <property type="term" value="P:pentose-phosphate shunt, non-oxidative branch"/>
    <property type="evidence" value="ECO:0000318"/>
    <property type="project" value="GO_Central"/>
</dbReference>
<dbReference type="InterPro" id="IPR013785">
    <property type="entry name" value="Aldolase_TIM"/>
</dbReference>
<reference evidence="3 4" key="1">
    <citation type="journal article" date="2006" name="Nature">
        <title>Insights from the genome of the biotrophic fungal plant pathogen Ustilago maydis.</title>
        <authorList>
            <person name="Kamper J."/>
            <person name="Kahmann R."/>
            <person name="Bolker M."/>
            <person name="Ma L.J."/>
            <person name="Brefort T."/>
            <person name="Saville B.J."/>
            <person name="Banuett F."/>
            <person name="Kronstad J.W."/>
            <person name="Gold S.E."/>
            <person name="Muller O."/>
            <person name="Perlin M.H."/>
            <person name="Wosten H.A."/>
            <person name="de Vries R."/>
            <person name="Ruiz-Herrera J."/>
            <person name="Reynaga-Pena C.G."/>
            <person name="Snetselaar K."/>
            <person name="McCann M."/>
            <person name="Perez-Martin J."/>
            <person name="Feldbrugge M."/>
            <person name="Basse C.W."/>
            <person name="Steinberg G."/>
            <person name="Ibeas J.I."/>
            <person name="Holloman W."/>
            <person name="Guzman P."/>
            <person name="Farman M."/>
            <person name="Stajich J.E."/>
            <person name="Sentandreu R."/>
            <person name="Gonzalez-Prieto J.M."/>
            <person name="Kennell J.C."/>
            <person name="Molina L."/>
            <person name="Schirawski J."/>
            <person name="Mendoza-Mendoza A."/>
            <person name="Greilinger D."/>
            <person name="Munch K."/>
            <person name="Rossel N."/>
            <person name="Scherer M."/>
            <person name="Vranes M."/>
            <person name="Ladendorf O."/>
            <person name="Vincon V."/>
            <person name="Fuchs U."/>
            <person name="Sandrock B."/>
            <person name="Meng S."/>
            <person name="Ho E.C."/>
            <person name="Cahill M.J."/>
            <person name="Boyce K.J."/>
            <person name="Klose J."/>
            <person name="Klosterman S.J."/>
            <person name="Deelstra H.J."/>
            <person name="Ortiz-Castellanos L."/>
            <person name="Li W."/>
            <person name="Sanchez-Alonso P."/>
            <person name="Schreier P.H."/>
            <person name="Hauser-Hahn I."/>
            <person name="Vaupel M."/>
            <person name="Koopmann E."/>
            <person name="Friedrich G."/>
            <person name="Voss H."/>
            <person name="Schluter T."/>
            <person name="Margolis J."/>
            <person name="Platt D."/>
            <person name="Swimmer C."/>
            <person name="Gnirke A."/>
            <person name="Chen F."/>
            <person name="Vysotskaia V."/>
            <person name="Mannhaupt G."/>
            <person name="Guldener U."/>
            <person name="Munsterkotter M."/>
            <person name="Haase D."/>
            <person name="Oesterheld M."/>
            <person name="Mewes H.W."/>
            <person name="Mauceli E.W."/>
            <person name="DeCaprio D."/>
            <person name="Wade C.M."/>
            <person name="Butler J."/>
            <person name="Young S."/>
            <person name="Jaffe D.B."/>
            <person name="Calvo S."/>
            <person name="Nusbaum C."/>
            <person name="Galagan J."/>
            <person name="Birren B.W."/>
        </authorList>
    </citation>
    <scope>NUCLEOTIDE SEQUENCE [LARGE SCALE GENOMIC DNA]</scope>
    <source>
        <strain evidence="4">DSM 14603 / FGSC 9021 / UM521</strain>
    </source>
</reference>
<name>A0A0D1EB81_MYCMD</name>
<organism evidence="3 4">
    <name type="scientific">Mycosarcoma maydis</name>
    <name type="common">Corn smut fungus</name>
    <name type="synonym">Ustilago maydis</name>
    <dbReference type="NCBI Taxonomy" id="5270"/>
    <lineage>
        <taxon>Eukaryota</taxon>
        <taxon>Fungi</taxon>
        <taxon>Dikarya</taxon>
        <taxon>Basidiomycota</taxon>
        <taxon>Ustilaginomycotina</taxon>
        <taxon>Ustilaginomycetes</taxon>
        <taxon>Ustilaginales</taxon>
        <taxon>Ustilaginaceae</taxon>
        <taxon>Mycosarcoma</taxon>
    </lineage>
</organism>
<dbReference type="PROSITE" id="PS00958">
    <property type="entry name" value="TRANSALDOLASE_2"/>
    <property type="match status" value="1"/>
</dbReference>
<comment type="catalytic activity">
    <reaction evidence="2">
        <text>D-sedoheptulose 7-phosphate + D-glyceraldehyde 3-phosphate = D-erythrose 4-phosphate + beta-D-fructose 6-phosphate</text>
        <dbReference type="Rhea" id="RHEA:17053"/>
        <dbReference type="ChEBI" id="CHEBI:16897"/>
        <dbReference type="ChEBI" id="CHEBI:57483"/>
        <dbReference type="ChEBI" id="CHEBI:57634"/>
        <dbReference type="ChEBI" id="CHEBI:59776"/>
        <dbReference type="EC" id="2.2.1.2"/>
    </reaction>
</comment>
<sequence>MTLELPTETTHLSDSLLAEFARHTTIDIDNNVASIAAQHNLAHRRLLELDETKHTNRAQIDQQVVNEFQSLFHDMTSNQIIVLSTYSELLTNDKNKAAKLVEMCVAAAKQIKGGMWNGKQLSSTVLERISVDGLTGAESDEEKHQQLASDILTVHFGLEMLPNLLASGNLHAQTATSQAYNASATVRHARRFVALYELISGDTVDSSRVCIKIPTTIAGLQAMRFLSSGGILDENNVGGPLLEGKIQVLATTVFAVEQGLAAAQAAGATYVAPYINALAAHFFDAENPSAEDKQKALDAGGRSISEIIYPLQRCLRRMRQQNNKIKTKVMAASFINAEEAIELCGLDHVTLGAGIVQALATTKLTDGIVETMHQASDKMRIAEEKELERYCATLAAIKDGEAQGCGGWLKQGHRSHARLEIVLTQDERCRYMLADALARFTSAEVKLRQLFVV</sequence>
<keyword evidence="1" id="KW-0704">Schiff base</keyword>
<dbReference type="KEGG" id="uma:UMAG_00038"/>
<dbReference type="OMA" id="QGHRSHA"/>
<dbReference type="Gene3D" id="3.20.20.70">
    <property type="entry name" value="Aldolase class I"/>
    <property type="match status" value="1"/>
</dbReference>
<dbReference type="InParanoid" id="A0A0D1EB81"/>
<dbReference type="AlphaFoldDB" id="A0A0D1EB81"/>
<dbReference type="EMBL" id="CM003140">
    <property type="protein sequence ID" value="KIS71595.1"/>
    <property type="molecule type" value="Genomic_DNA"/>
</dbReference>
<dbReference type="EC" id="2.2.1.2" evidence="2"/>
<comment type="function">
    <text evidence="2">Catalyzes the rate-limiting step of the non-oxidative phase in the pentose phosphate pathway. Catalyzes the reversible conversion of sedheptulose-7-phosphate and D-glyceraldehyde 3-phosphate into erythrose-4-phosphate and beta-D-fructose 6-phosphate.</text>
</comment>
<keyword evidence="2" id="KW-0808">Transferase</keyword>
<dbReference type="GeneID" id="23561447"/>
<evidence type="ECO:0000313" key="4">
    <source>
        <dbReference type="Proteomes" id="UP000000561"/>
    </source>
</evidence>
<dbReference type="GO" id="GO:0005634">
    <property type="term" value="C:nucleus"/>
    <property type="evidence" value="ECO:0000318"/>
    <property type="project" value="GO_Central"/>
</dbReference>
<comment type="pathway">
    <text evidence="2">Carbohydrate degradation; pentose phosphate pathway; D-glyceraldehyde 3-phosphate and beta-D-fructose 6-phosphate from D-ribose 5-phosphate and D-xylulose 5-phosphate (non-oxidative stage): step 2/3.</text>
</comment>
<dbReference type="InterPro" id="IPR018225">
    <property type="entry name" value="Transaldolase_AS"/>
</dbReference>
<dbReference type="UniPathway" id="UPA00115">
    <property type="reaction ID" value="UER00414"/>
</dbReference>
<dbReference type="PANTHER" id="PTHR10683">
    <property type="entry name" value="TRANSALDOLASE"/>
    <property type="match status" value="1"/>
</dbReference>
<dbReference type="eggNOG" id="KOG2772">
    <property type="taxonomic scope" value="Eukaryota"/>
</dbReference>
<evidence type="ECO:0000256" key="1">
    <source>
        <dbReference type="ARBA" id="ARBA00023270"/>
    </source>
</evidence>
<dbReference type="Proteomes" id="UP000000561">
    <property type="component" value="Chromosome 1"/>
</dbReference>
<dbReference type="SUPFAM" id="SSF51569">
    <property type="entry name" value="Aldolase"/>
    <property type="match status" value="1"/>
</dbReference>
<dbReference type="STRING" id="237631.A0A0D1EB81"/>
<evidence type="ECO:0000313" key="3">
    <source>
        <dbReference type="EMBL" id="KIS71595.1"/>
    </source>
</evidence>
<protein>
    <recommendedName>
        <fullName evidence="2">Transaldolase</fullName>
        <ecNumber evidence="2">2.2.1.2</ecNumber>
    </recommendedName>
</protein>
<dbReference type="VEuPathDB" id="FungiDB:UMAG_00038"/>
<dbReference type="OrthoDB" id="1711136at2759"/>
<dbReference type="RefSeq" id="XP_011386013.1">
    <property type="nucleotide sequence ID" value="XM_011387711.1"/>
</dbReference>
<accession>A0A0D1EB81</accession>
<dbReference type="Pfam" id="PF00923">
    <property type="entry name" value="TAL_FSA"/>
    <property type="match status" value="1"/>
</dbReference>
<keyword evidence="2" id="KW-0570">Pentose shunt</keyword>
<dbReference type="InterPro" id="IPR001585">
    <property type="entry name" value="TAL/FSA"/>
</dbReference>
<dbReference type="GO" id="GO:0004801">
    <property type="term" value="F:transaldolase activity"/>
    <property type="evidence" value="ECO:0000318"/>
    <property type="project" value="GO_Central"/>
</dbReference>
<dbReference type="GO" id="GO:0005975">
    <property type="term" value="P:carbohydrate metabolic process"/>
    <property type="evidence" value="ECO:0007669"/>
    <property type="project" value="InterPro"/>
</dbReference>
<gene>
    <name evidence="3" type="ORF">UMAG_00038</name>
</gene>
<dbReference type="PANTHER" id="PTHR10683:SF34">
    <property type="entry name" value="TRANSALDOLASE"/>
    <property type="match status" value="1"/>
</dbReference>
<proteinExistence type="predicted"/>
<keyword evidence="4" id="KW-1185">Reference proteome</keyword>